<gene>
    <name evidence="2" type="ORF">Tco_0874062</name>
</gene>
<name>A0ABQ5BKY4_9ASTR</name>
<dbReference type="CDD" id="cd09272">
    <property type="entry name" value="RNase_HI_RT_Ty1"/>
    <property type="match status" value="1"/>
</dbReference>
<accession>A0ABQ5BKY4</accession>
<dbReference type="PANTHER" id="PTHR11439:SF495">
    <property type="entry name" value="REVERSE TRANSCRIPTASE, RNA-DEPENDENT DNA POLYMERASE-RELATED"/>
    <property type="match status" value="1"/>
</dbReference>
<keyword evidence="3" id="KW-1185">Reference proteome</keyword>
<dbReference type="InterPro" id="IPR013103">
    <property type="entry name" value="RVT_2"/>
</dbReference>
<proteinExistence type="predicted"/>
<dbReference type="SUPFAM" id="SSF56672">
    <property type="entry name" value="DNA/RNA polymerases"/>
    <property type="match status" value="1"/>
</dbReference>
<dbReference type="PANTHER" id="PTHR11439">
    <property type="entry name" value="GAG-POL-RELATED RETROTRANSPOSON"/>
    <property type="match status" value="1"/>
</dbReference>
<protein>
    <submittedName>
        <fullName evidence="2">Ribonuclease H-like domain-containing protein</fullName>
    </submittedName>
</protein>
<dbReference type="InterPro" id="IPR043502">
    <property type="entry name" value="DNA/RNA_pol_sf"/>
</dbReference>
<dbReference type="EMBL" id="BQNB010013389">
    <property type="protein sequence ID" value="GJT15356.1"/>
    <property type="molecule type" value="Genomic_DNA"/>
</dbReference>
<organism evidence="2 3">
    <name type="scientific">Tanacetum coccineum</name>
    <dbReference type="NCBI Taxonomy" id="301880"/>
    <lineage>
        <taxon>Eukaryota</taxon>
        <taxon>Viridiplantae</taxon>
        <taxon>Streptophyta</taxon>
        <taxon>Embryophyta</taxon>
        <taxon>Tracheophyta</taxon>
        <taxon>Spermatophyta</taxon>
        <taxon>Magnoliopsida</taxon>
        <taxon>eudicotyledons</taxon>
        <taxon>Gunneridae</taxon>
        <taxon>Pentapetalae</taxon>
        <taxon>asterids</taxon>
        <taxon>campanulids</taxon>
        <taxon>Asterales</taxon>
        <taxon>Asteraceae</taxon>
        <taxon>Asteroideae</taxon>
        <taxon>Anthemideae</taxon>
        <taxon>Anthemidinae</taxon>
        <taxon>Tanacetum</taxon>
    </lineage>
</organism>
<sequence>MTMLADSLLPTTFWAKAVSTAYYVQNRVLVTKPHKKTPYELLHGRPPSISFMRPFGCPVTILNTLNPIGKFDEKADEGFFVGYSINSKAFRSSKDAVVDDAGKKTNEEPANEAELDNLLVQQKKGYANSTNIDSTVSPSISTSGQNFTNTNDLPTDPLILDLEDTGILSGAYDDEDVGAEADLNNLETTMNVSPILTTRIHKDHPKDQIIGDINSATQTRRMTKISEEHAMTLVDLPKGKKAIGTKWVYRNKKDEKGIVVRNKARLVAQGYTQEEGIDYDEVFAPVARIEAIRSTKKSLCVEFEQMMHKRFQMSSMGELTFFLGLQVQQKEDGVFISQDKYVADILKKFDFTIVKAASTPIETNKSLNKDEEAEGVDVHLYRSMIGSLMYSTSFRPDIMFVACACARFQVTPKTSHLHAVKRIFRYLKGHPKLGLWYPKDSPFDLETFSDSDYARASLDRKSITGAKYVAAANCYGQVLWIQNQMLDYGFNFMNTKIHIDNESTICIVKNPVFHSKTKHIEIRHHFIRDSYEKKLIQVIKIHTDHNVADLLTKAFDVSSDEFGVKTGSCKVNAARQDLVLLGES</sequence>
<evidence type="ECO:0000313" key="3">
    <source>
        <dbReference type="Proteomes" id="UP001151760"/>
    </source>
</evidence>
<evidence type="ECO:0000313" key="2">
    <source>
        <dbReference type="EMBL" id="GJT15356.1"/>
    </source>
</evidence>
<reference evidence="2" key="2">
    <citation type="submission" date="2022-01" db="EMBL/GenBank/DDBJ databases">
        <authorList>
            <person name="Yamashiro T."/>
            <person name="Shiraishi A."/>
            <person name="Satake H."/>
            <person name="Nakayama K."/>
        </authorList>
    </citation>
    <scope>NUCLEOTIDE SEQUENCE</scope>
</reference>
<dbReference type="Proteomes" id="UP001151760">
    <property type="component" value="Unassembled WGS sequence"/>
</dbReference>
<comment type="caution">
    <text evidence="2">The sequence shown here is derived from an EMBL/GenBank/DDBJ whole genome shotgun (WGS) entry which is preliminary data.</text>
</comment>
<evidence type="ECO:0000259" key="1">
    <source>
        <dbReference type="Pfam" id="PF07727"/>
    </source>
</evidence>
<reference evidence="2" key="1">
    <citation type="journal article" date="2022" name="Int. J. Mol. Sci.">
        <title>Draft Genome of Tanacetum Coccineum: Genomic Comparison of Closely Related Tanacetum-Family Plants.</title>
        <authorList>
            <person name="Yamashiro T."/>
            <person name="Shiraishi A."/>
            <person name="Nakayama K."/>
            <person name="Satake H."/>
        </authorList>
    </citation>
    <scope>NUCLEOTIDE SEQUENCE</scope>
</reference>
<feature type="domain" description="Reverse transcriptase Ty1/copia-type" evidence="1">
    <location>
        <begin position="298"/>
        <end position="362"/>
    </location>
</feature>
<feature type="domain" description="Reverse transcriptase Ty1/copia-type" evidence="1">
    <location>
        <begin position="231"/>
        <end position="293"/>
    </location>
</feature>
<dbReference type="Pfam" id="PF07727">
    <property type="entry name" value="RVT_2"/>
    <property type="match status" value="2"/>
</dbReference>